<dbReference type="SUPFAM" id="SSF88946">
    <property type="entry name" value="Sigma2 domain of RNA polymerase sigma factors"/>
    <property type="match status" value="1"/>
</dbReference>
<dbReference type="RefSeq" id="WP_011564376.1">
    <property type="nucleotide sequence ID" value="NC_008148.1"/>
</dbReference>
<feature type="domain" description="RNA polymerase sigma-70" evidence="5">
    <location>
        <begin position="74"/>
        <end position="87"/>
    </location>
</feature>
<dbReference type="InterPro" id="IPR012845">
    <property type="entry name" value="RNA_pol_sigma_FliA_WhiG"/>
</dbReference>
<dbReference type="NCBIfam" id="TIGR02479">
    <property type="entry name" value="FliA_WhiG"/>
    <property type="match status" value="1"/>
</dbReference>
<evidence type="ECO:0000256" key="1">
    <source>
        <dbReference type="ARBA" id="ARBA00023015"/>
    </source>
</evidence>
<dbReference type="InterPro" id="IPR007624">
    <property type="entry name" value="RNA_pol_sigma70_r3"/>
</dbReference>
<dbReference type="PROSITE" id="PS00715">
    <property type="entry name" value="SIGMA70_1"/>
    <property type="match status" value="1"/>
</dbReference>
<accession>Q1AW69</accession>
<dbReference type="PRINTS" id="PR00046">
    <property type="entry name" value="SIGMA70FCT"/>
</dbReference>
<evidence type="ECO:0000313" key="7">
    <source>
        <dbReference type="Proteomes" id="UP000006637"/>
    </source>
</evidence>
<dbReference type="EMBL" id="CP000386">
    <property type="protein sequence ID" value="ABG04359.1"/>
    <property type="molecule type" value="Genomic_DNA"/>
</dbReference>
<dbReference type="InterPro" id="IPR014284">
    <property type="entry name" value="RNA_pol_sigma-70_dom"/>
</dbReference>
<gene>
    <name evidence="6" type="ordered locus">Rxyl_1397</name>
</gene>
<dbReference type="Proteomes" id="UP000006637">
    <property type="component" value="Chromosome"/>
</dbReference>
<reference evidence="6 7" key="1">
    <citation type="submission" date="2006-06" db="EMBL/GenBank/DDBJ databases">
        <title>Complete sequence of Rubrobacter xylanophilus DSM 9941.</title>
        <authorList>
            <consortium name="US DOE Joint Genome Institute"/>
            <person name="Copeland A."/>
            <person name="Lucas S."/>
            <person name="Lapidus A."/>
            <person name="Barry K."/>
            <person name="Detter J.C."/>
            <person name="Glavina del Rio T."/>
            <person name="Hammon N."/>
            <person name="Israni S."/>
            <person name="Dalin E."/>
            <person name="Tice H."/>
            <person name="Pitluck S."/>
            <person name="Munk A.C."/>
            <person name="Brettin T."/>
            <person name="Bruce D."/>
            <person name="Han C."/>
            <person name="Tapia R."/>
            <person name="Gilna P."/>
            <person name="Schmutz J."/>
            <person name="Larimer F."/>
            <person name="Land M."/>
            <person name="Hauser L."/>
            <person name="Kyrpides N."/>
            <person name="Lykidis A."/>
            <person name="da Costa M.S."/>
            <person name="Rainey F.A."/>
            <person name="Empadinhas N."/>
            <person name="Jolivet E."/>
            <person name="Battista J.R."/>
            <person name="Richardson P."/>
        </authorList>
    </citation>
    <scope>NUCLEOTIDE SEQUENCE [LARGE SCALE GENOMIC DNA]</scope>
    <source>
        <strain evidence="7">DSM 9941 / NBRC 16129 / PRD-1</strain>
    </source>
</reference>
<dbReference type="STRING" id="266117.Rxyl_1397"/>
<dbReference type="Gene3D" id="1.10.1740.10">
    <property type="match status" value="1"/>
</dbReference>
<dbReference type="InterPro" id="IPR000943">
    <property type="entry name" value="RNA_pol_sigma70"/>
</dbReference>
<dbReference type="AlphaFoldDB" id="Q1AW69"/>
<dbReference type="InterPro" id="IPR013324">
    <property type="entry name" value="RNA_pol_sigma_r3/r4-like"/>
</dbReference>
<keyword evidence="3" id="KW-0238">DNA-binding</keyword>
<dbReference type="GO" id="GO:0016987">
    <property type="term" value="F:sigma factor activity"/>
    <property type="evidence" value="ECO:0007669"/>
    <property type="project" value="UniProtKB-KW"/>
</dbReference>
<dbReference type="GO" id="GO:0003899">
    <property type="term" value="F:DNA-directed RNA polymerase activity"/>
    <property type="evidence" value="ECO:0007669"/>
    <property type="project" value="InterPro"/>
</dbReference>
<dbReference type="InterPro" id="IPR007627">
    <property type="entry name" value="RNA_pol_sigma70_r2"/>
</dbReference>
<keyword evidence="7" id="KW-1185">Reference proteome</keyword>
<dbReference type="PANTHER" id="PTHR30385">
    <property type="entry name" value="SIGMA FACTOR F FLAGELLAR"/>
    <property type="match status" value="1"/>
</dbReference>
<protein>
    <submittedName>
        <fullName evidence="6">RNA polymerase, sigma 28 subunit</fullName>
    </submittedName>
</protein>
<evidence type="ECO:0000256" key="3">
    <source>
        <dbReference type="ARBA" id="ARBA00023125"/>
    </source>
</evidence>
<dbReference type="NCBIfam" id="NF005413">
    <property type="entry name" value="PRK06986.1"/>
    <property type="match status" value="1"/>
</dbReference>
<dbReference type="CDD" id="cd06171">
    <property type="entry name" value="Sigma70_r4"/>
    <property type="match status" value="1"/>
</dbReference>
<organism evidence="6 7">
    <name type="scientific">Rubrobacter xylanophilus (strain DSM 9941 / JCM 11954 / NBRC 16129 / PRD-1)</name>
    <dbReference type="NCBI Taxonomy" id="266117"/>
    <lineage>
        <taxon>Bacteria</taxon>
        <taxon>Bacillati</taxon>
        <taxon>Actinomycetota</taxon>
        <taxon>Rubrobacteria</taxon>
        <taxon>Rubrobacterales</taxon>
        <taxon>Rubrobacteraceae</taxon>
        <taxon>Rubrobacter</taxon>
    </lineage>
</organism>
<dbReference type="Gene3D" id="1.20.140.160">
    <property type="match status" value="1"/>
</dbReference>
<evidence type="ECO:0000256" key="2">
    <source>
        <dbReference type="ARBA" id="ARBA00023082"/>
    </source>
</evidence>
<keyword evidence="1" id="KW-0805">Transcription regulation</keyword>
<dbReference type="PhylomeDB" id="Q1AW69"/>
<dbReference type="Pfam" id="PF04539">
    <property type="entry name" value="Sigma70_r3"/>
    <property type="match status" value="1"/>
</dbReference>
<keyword evidence="4" id="KW-0804">Transcription</keyword>
<evidence type="ECO:0000259" key="5">
    <source>
        <dbReference type="PROSITE" id="PS00715"/>
    </source>
</evidence>
<dbReference type="Pfam" id="PF04542">
    <property type="entry name" value="Sigma70_r2"/>
    <property type="match status" value="1"/>
</dbReference>
<evidence type="ECO:0000313" key="6">
    <source>
        <dbReference type="EMBL" id="ABG04359.1"/>
    </source>
</evidence>
<dbReference type="KEGG" id="rxy:Rxyl_1397"/>
<dbReference type="GO" id="GO:0006352">
    <property type="term" value="P:DNA-templated transcription initiation"/>
    <property type="evidence" value="ECO:0007669"/>
    <property type="project" value="InterPro"/>
</dbReference>
<dbReference type="Pfam" id="PF04545">
    <property type="entry name" value="Sigma70_r4"/>
    <property type="match status" value="1"/>
</dbReference>
<dbReference type="PANTHER" id="PTHR30385:SF7">
    <property type="entry name" value="RNA POLYMERASE SIGMA FACTOR FLIA"/>
    <property type="match status" value="1"/>
</dbReference>
<dbReference type="NCBIfam" id="TIGR02937">
    <property type="entry name" value="sigma70-ECF"/>
    <property type="match status" value="1"/>
</dbReference>
<keyword evidence="2" id="KW-0731">Sigma factor</keyword>
<name>Q1AW69_RUBXD</name>
<dbReference type="eggNOG" id="COG1191">
    <property type="taxonomic scope" value="Bacteria"/>
</dbReference>
<dbReference type="SUPFAM" id="SSF88659">
    <property type="entry name" value="Sigma3 and sigma4 domains of RNA polymerase sigma factors"/>
    <property type="match status" value="2"/>
</dbReference>
<sequence>MSGPTLGRLWELYGRARAEAAGLRAAGRGGPGLRRAERRVGQLRDRLVVNYSPLVKYVAGRMAARIPGGVEQEDLVSWGVVGLLKAVETFDPARGAKFETYAISKIRWAILDELRKADPLPRRVRRRVRETQRAASALTQTLRRAPTEAEIAREVGVGLAEHRETLERYHRARTWSLEELLSGMGEGGRELSVSDPTAETAELRERLAEALESLSERERVVITFYYYQGLTLREIGRALNLTEGRISQILRRALQRLRDRLSGV</sequence>
<dbReference type="PIRSF" id="PIRSF000770">
    <property type="entry name" value="RNA_pol_sigma-SigE/K"/>
    <property type="match status" value="1"/>
</dbReference>
<dbReference type="GO" id="GO:0003677">
    <property type="term" value="F:DNA binding"/>
    <property type="evidence" value="ECO:0007669"/>
    <property type="project" value="UniProtKB-KW"/>
</dbReference>
<dbReference type="InterPro" id="IPR013325">
    <property type="entry name" value="RNA_pol_sigma_r2"/>
</dbReference>
<dbReference type="InterPro" id="IPR007630">
    <property type="entry name" value="RNA_pol_sigma70_r4"/>
</dbReference>
<evidence type="ECO:0000256" key="4">
    <source>
        <dbReference type="ARBA" id="ARBA00023163"/>
    </source>
</evidence>
<dbReference type="HOGENOM" id="CLU_014793_8_1_11"/>
<proteinExistence type="predicted"/>